<dbReference type="EMBL" id="KN832981">
    <property type="protein sequence ID" value="KIM86831.1"/>
    <property type="molecule type" value="Genomic_DNA"/>
</dbReference>
<feature type="non-terminal residue" evidence="1">
    <location>
        <position position="54"/>
    </location>
</feature>
<reference evidence="1 2" key="1">
    <citation type="submission" date="2014-04" db="EMBL/GenBank/DDBJ databases">
        <authorList>
            <consortium name="DOE Joint Genome Institute"/>
            <person name="Kuo A."/>
            <person name="Tarkka M."/>
            <person name="Buscot F."/>
            <person name="Kohler A."/>
            <person name="Nagy L.G."/>
            <person name="Floudas D."/>
            <person name="Copeland A."/>
            <person name="Barry K.W."/>
            <person name="Cichocki N."/>
            <person name="Veneault-Fourrey C."/>
            <person name="LaButti K."/>
            <person name="Lindquist E.A."/>
            <person name="Lipzen A."/>
            <person name="Lundell T."/>
            <person name="Morin E."/>
            <person name="Murat C."/>
            <person name="Sun H."/>
            <person name="Tunlid A."/>
            <person name="Henrissat B."/>
            <person name="Grigoriev I.V."/>
            <person name="Hibbett D.S."/>
            <person name="Martin F."/>
            <person name="Nordberg H.P."/>
            <person name="Cantor M.N."/>
            <person name="Hua S.X."/>
        </authorList>
    </citation>
    <scope>NUCLEOTIDE SEQUENCE [LARGE SCALE GENOMIC DNA]</scope>
    <source>
        <strain evidence="1 2">F 1598</strain>
    </source>
</reference>
<organism evidence="1 2">
    <name type="scientific">Piloderma croceum (strain F 1598)</name>
    <dbReference type="NCBI Taxonomy" id="765440"/>
    <lineage>
        <taxon>Eukaryota</taxon>
        <taxon>Fungi</taxon>
        <taxon>Dikarya</taxon>
        <taxon>Basidiomycota</taxon>
        <taxon>Agaricomycotina</taxon>
        <taxon>Agaricomycetes</taxon>
        <taxon>Agaricomycetidae</taxon>
        <taxon>Atheliales</taxon>
        <taxon>Atheliaceae</taxon>
        <taxon>Piloderma</taxon>
    </lineage>
</organism>
<evidence type="ECO:0000313" key="2">
    <source>
        <dbReference type="Proteomes" id="UP000054166"/>
    </source>
</evidence>
<protein>
    <submittedName>
        <fullName evidence="1">Uncharacterized protein</fullName>
    </submittedName>
</protein>
<dbReference type="HOGENOM" id="CLU_3056092_0_0_1"/>
<accession>A0A0C3G848</accession>
<dbReference type="InParanoid" id="A0A0C3G848"/>
<dbReference type="Proteomes" id="UP000054166">
    <property type="component" value="Unassembled WGS sequence"/>
</dbReference>
<gene>
    <name evidence="1" type="ORF">PILCRDRAFT_816089</name>
</gene>
<keyword evidence="2" id="KW-1185">Reference proteome</keyword>
<dbReference type="AlphaFoldDB" id="A0A0C3G848"/>
<name>A0A0C3G848_PILCF</name>
<evidence type="ECO:0000313" key="1">
    <source>
        <dbReference type="EMBL" id="KIM86831.1"/>
    </source>
</evidence>
<proteinExistence type="predicted"/>
<sequence length="54" mass="6402">MTTRALIFIESDNPFDRLDVLHRYRHDRGVDLRGYRLYQGQKITRGEQLGDVPL</sequence>
<reference evidence="2" key="2">
    <citation type="submission" date="2015-01" db="EMBL/GenBank/DDBJ databases">
        <title>Evolutionary Origins and Diversification of the Mycorrhizal Mutualists.</title>
        <authorList>
            <consortium name="DOE Joint Genome Institute"/>
            <consortium name="Mycorrhizal Genomics Consortium"/>
            <person name="Kohler A."/>
            <person name="Kuo A."/>
            <person name="Nagy L.G."/>
            <person name="Floudas D."/>
            <person name="Copeland A."/>
            <person name="Barry K.W."/>
            <person name="Cichocki N."/>
            <person name="Veneault-Fourrey C."/>
            <person name="LaButti K."/>
            <person name="Lindquist E.A."/>
            <person name="Lipzen A."/>
            <person name="Lundell T."/>
            <person name="Morin E."/>
            <person name="Murat C."/>
            <person name="Riley R."/>
            <person name="Ohm R."/>
            <person name="Sun H."/>
            <person name="Tunlid A."/>
            <person name="Henrissat B."/>
            <person name="Grigoriev I.V."/>
            <person name="Hibbett D.S."/>
            <person name="Martin F."/>
        </authorList>
    </citation>
    <scope>NUCLEOTIDE SEQUENCE [LARGE SCALE GENOMIC DNA]</scope>
    <source>
        <strain evidence="2">F 1598</strain>
    </source>
</reference>